<dbReference type="PANTHER" id="PTHR33362:SF2">
    <property type="entry name" value="TRAP TRANSPORTER LARGE PERMEASE PROTEIN"/>
    <property type="match status" value="1"/>
</dbReference>
<protein>
    <recommendedName>
        <fullName evidence="7">TRAP transporter large permease protein</fullName>
    </recommendedName>
</protein>
<dbReference type="NCBIfam" id="TIGR00786">
    <property type="entry name" value="dctM"/>
    <property type="match status" value="1"/>
</dbReference>
<comment type="caution">
    <text evidence="9">The sequence shown here is derived from an EMBL/GenBank/DDBJ whole genome shotgun (WGS) entry which is preliminary data.</text>
</comment>
<feature type="transmembrane region" description="Helical" evidence="7">
    <location>
        <begin position="240"/>
        <end position="258"/>
    </location>
</feature>
<gene>
    <name evidence="9" type="ORF">J2T57_000688</name>
</gene>
<evidence type="ECO:0000256" key="3">
    <source>
        <dbReference type="ARBA" id="ARBA00022519"/>
    </source>
</evidence>
<dbReference type="PANTHER" id="PTHR33362">
    <property type="entry name" value="SIALIC ACID TRAP TRANSPORTER PERMEASE PROTEIN SIAT-RELATED"/>
    <property type="match status" value="1"/>
</dbReference>
<comment type="subcellular location">
    <subcellularLocation>
        <location evidence="1 7">Cell inner membrane</location>
        <topology evidence="1 7">Multi-pass membrane protein</topology>
    </subcellularLocation>
</comment>
<accession>A0AAE3G217</accession>
<organism evidence="9 10">
    <name type="scientific">Natronocella acetinitrilica</name>
    <dbReference type="NCBI Taxonomy" id="414046"/>
    <lineage>
        <taxon>Bacteria</taxon>
        <taxon>Pseudomonadati</taxon>
        <taxon>Pseudomonadota</taxon>
        <taxon>Gammaproteobacteria</taxon>
        <taxon>Chromatiales</taxon>
        <taxon>Ectothiorhodospiraceae</taxon>
        <taxon>Natronocella</taxon>
    </lineage>
</organism>
<evidence type="ECO:0000259" key="8">
    <source>
        <dbReference type="Pfam" id="PF06808"/>
    </source>
</evidence>
<dbReference type="AlphaFoldDB" id="A0AAE3G217"/>
<comment type="subunit">
    <text evidence="7">The complex comprises the extracytoplasmic solute receptor protein and the two transmembrane proteins.</text>
</comment>
<reference evidence="9" key="1">
    <citation type="submission" date="2022-03" db="EMBL/GenBank/DDBJ databases">
        <title>Genomic Encyclopedia of Type Strains, Phase III (KMG-III): the genomes of soil and plant-associated and newly described type strains.</title>
        <authorList>
            <person name="Whitman W."/>
        </authorList>
    </citation>
    <scope>NUCLEOTIDE SEQUENCE</scope>
    <source>
        <strain evidence="9">ANL 6-2</strain>
    </source>
</reference>
<feature type="transmembrane region" description="Helical" evidence="7">
    <location>
        <begin position="398"/>
        <end position="420"/>
    </location>
</feature>
<feature type="transmembrane region" description="Helical" evidence="7">
    <location>
        <begin position="373"/>
        <end position="391"/>
    </location>
</feature>
<evidence type="ECO:0000256" key="4">
    <source>
        <dbReference type="ARBA" id="ARBA00022692"/>
    </source>
</evidence>
<feature type="transmembrane region" description="Helical" evidence="7">
    <location>
        <begin position="93"/>
        <end position="122"/>
    </location>
</feature>
<evidence type="ECO:0000256" key="7">
    <source>
        <dbReference type="RuleBase" id="RU369079"/>
    </source>
</evidence>
<dbReference type="InterPro" id="IPR010656">
    <property type="entry name" value="DctM"/>
</dbReference>
<dbReference type="GO" id="GO:0022857">
    <property type="term" value="F:transmembrane transporter activity"/>
    <property type="evidence" value="ECO:0007669"/>
    <property type="project" value="UniProtKB-UniRule"/>
</dbReference>
<comment type="similarity">
    <text evidence="7">Belongs to the TRAP transporter large permease family.</text>
</comment>
<proteinExistence type="inferred from homology"/>
<dbReference type="InterPro" id="IPR004681">
    <property type="entry name" value="TRAP_DctM"/>
</dbReference>
<dbReference type="PIRSF" id="PIRSF006066">
    <property type="entry name" value="HI0050"/>
    <property type="match status" value="1"/>
</dbReference>
<evidence type="ECO:0000256" key="2">
    <source>
        <dbReference type="ARBA" id="ARBA00022475"/>
    </source>
</evidence>
<keyword evidence="5 7" id="KW-1133">Transmembrane helix</keyword>
<feature type="transmembrane region" description="Helical" evidence="7">
    <location>
        <begin position="312"/>
        <end position="341"/>
    </location>
</feature>
<feature type="transmembrane region" description="Helical" evidence="7">
    <location>
        <begin position="134"/>
        <end position="162"/>
    </location>
</feature>
<feature type="transmembrane region" description="Helical" evidence="7">
    <location>
        <begin position="168"/>
        <end position="191"/>
    </location>
</feature>
<evidence type="ECO:0000313" key="10">
    <source>
        <dbReference type="Proteomes" id="UP001205843"/>
    </source>
</evidence>
<keyword evidence="2" id="KW-1003">Cell membrane</keyword>
<evidence type="ECO:0000256" key="6">
    <source>
        <dbReference type="ARBA" id="ARBA00023136"/>
    </source>
</evidence>
<feature type="domain" description="TRAP C4-dicarboxylate transport system permease DctM subunit" evidence="8">
    <location>
        <begin position="9"/>
        <end position="415"/>
    </location>
</feature>
<comment type="function">
    <text evidence="7">Part of the tripartite ATP-independent periplasmic (TRAP) transport system.</text>
</comment>
<comment type="caution">
    <text evidence="7">Lacks conserved residue(s) required for the propagation of feature annotation.</text>
</comment>
<dbReference type="Pfam" id="PF06808">
    <property type="entry name" value="DctM"/>
    <property type="match status" value="1"/>
</dbReference>
<keyword evidence="6 7" id="KW-0472">Membrane</keyword>
<sequence length="426" mass="44253">MTLALVLLLLLGSIGLGLPIAFALAAVSICVLAFSGADLSIVAQRLYRGTNSFPLLAVPLFILAGSIMNHSGISARLVDFARTLVGAMRGGLAAVNVVTSMFFAGMSGTSMSDTAAVGGVMIPQMIKRGYSRAFTAAVTASSSTIGVIIPPSVPMVILAAYMGISTGALFAAGIVSGLLLGVGLIAVAWIVSIRRGYPAEEPFRVGPVFRTFISAAPALMMPVIVLGGILGGIFTPTEASAIAVVYGIVISMTVYRSLSIRQLYRAFVESAVLTGAVMLVTATAHVLGYTFTYAALADTLLIPISQMDMGPVVLLVVLAVVLILIGTFLDGIAMMFIVVPLFLPATQLLGIPPLQFAMVVMICWGIGQQTPPVGAALFITSVIARVDVLRITYANIPFIAVMVVVLALVIALPELIVLGVPNWLGL</sequence>
<keyword evidence="3 7" id="KW-0997">Cell inner membrane</keyword>
<keyword evidence="10" id="KW-1185">Reference proteome</keyword>
<dbReference type="GO" id="GO:0005886">
    <property type="term" value="C:plasma membrane"/>
    <property type="evidence" value="ECO:0007669"/>
    <property type="project" value="UniProtKB-SubCell"/>
</dbReference>
<feature type="transmembrane region" description="Helical" evidence="7">
    <location>
        <begin position="55"/>
        <end position="73"/>
    </location>
</feature>
<keyword evidence="4 7" id="KW-0812">Transmembrane</keyword>
<dbReference type="RefSeq" id="WP_253474258.1">
    <property type="nucleotide sequence ID" value="NZ_JALJXV010000002.1"/>
</dbReference>
<feature type="transmembrane region" description="Helical" evidence="7">
    <location>
        <begin position="270"/>
        <end position="292"/>
    </location>
</feature>
<dbReference type="Proteomes" id="UP001205843">
    <property type="component" value="Unassembled WGS sequence"/>
</dbReference>
<evidence type="ECO:0000256" key="5">
    <source>
        <dbReference type="ARBA" id="ARBA00022989"/>
    </source>
</evidence>
<feature type="transmembrane region" description="Helical" evidence="7">
    <location>
        <begin position="212"/>
        <end position="234"/>
    </location>
</feature>
<evidence type="ECO:0000313" key="9">
    <source>
        <dbReference type="EMBL" id="MCP1673589.1"/>
    </source>
</evidence>
<dbReference type="EMBL" id="JALJXV010000002">
    <property type="protein sequence ID" value="MCP1673589.1"/>
    <property type="molecule type" value="Genomic_DNA"/>
</dbReference>
<keyword evidence="7" id="KW-0813">Transport</keyword>
<name>A0AAE3G217_9GAMM</name>
<evidence type="ECO:0000256" key="1">
    <source>
        <dbReference type="ARBA" id="ARBA00004429"/>
    </source>
</evidence>